<feature type="compositionally biased region" description="Low complexity" evidence="1">
    <location>
        <begin position="687"/>
        <end position="700"/>
    </location>
</feature>
<accession>A0AAV2ZC94</accession>
<dbReference type="AlphaFoldDB" id="A0AAV2ZC94"/>
<feature type="transmembrane region" description="Helical" evidence="2">
    <location>
        <begin position="12"/>
        <end position="36"/>
    </location>
</feature>
<feature type="transmembrane region" description="Helical" evidence="2">
    <location>
        <begin position="225"/>
        <end position="251"/>
    </location>
</feature>
<dbReference type="GO" id="GO:0055085">
    <property type="term" value="P:transmembrane transport"/>
    <property type="evidence" value="ECO:0007669"/>
    <property type="project" value="TreeGrafter"/>
</dbReference>
<feature type="transmembrane region" description="Helical" evidence="2">
    <location>
        <begin position="367"/>
        <end position="386"/>
    </location>
</feature>
<feature type="compositionally biased region" description="Polar residues" evidence="1">
    <location>
        <begin position="579"/>
        <end position="592"/>
    </location>
</feature>
<feature type="transmembrane region" description="Helical" evidence="2">
    <location>
        <begin position="417"/>
        <end position="441"/>
    </location>
</feature>
<feature type="transmembrane region" description="Helical" evidence="2">
    <location>
        <begin position="393"/>
        <end position="411"/>
    </location>
</feature>
<keyword evidence="2" id="KW-1133">Transmembrane helix</keyword>
<evidence type="ECO:0000313" key="5">
    <source>
        <dbReference type="Proteomes" id="UP001146120"/>
    </source>
</evidence>
<keyword evidence="2" id="KW-0812">Transmembrane</keyword>
<name>A0AAV2ZC94_9STRA</name>
<feature type="transmembrane region" description="Helical" evidence="2">
    <location>
        <begin position="307"/>
        <end position="330"/>
    </location>
</feature>
<protein>
    <recommendedName>
        <fullName evidence="3">TRP C-terminal domain-containing protein</fullName>
    </recommendedName>
</protein>
<keyword evidence="5" id="KW-1185">Reference proteome</keyword>
<dbReference type="Proteomes" id="UP001146120">
    <property type="component" value="Unassembled WGS sequence"/>
</dbReference>
<feature type="compositionally biased region" description="Polar residues" evidence="1">
    <location>
        <begin position="787"/>
        <end position="806"/>
    </location>
</feature>
<dbReference type="Pfam" id="PF06011">
    <property type="entry name" value="TRP"/>
    <property type="match status" value="1"/>
</dbReference>
<sequence>MNPICMTAKCCGCMLIAQLIPLLVTLGSLVAFVLLFKFYVIPWGEDQLKDALKLPAGTDLSQLSASVIAANNCSGCAFGTNTEWPTKTTGALHFLDTSAGSTASGAIGLSLAATAVAGAGSMLWASFFPSAAAAMSLSGGFYEITHVFEQAQFIGIIGQLQLRGAPTFLFQFSKELAWTNFNVPKSLKDKVSTRRQLADLIKPNTNGETGPIRYAQMIGVKPEDLFFYTLMTFALVILVLHGLYFIWVAIISAISKKEKVGEVARKWYRKVIWAGVLVLLLAQYIFTMAGSFYLYEHVRTGKPTDSKFYGVALALGLLVCCAILLGVIVISRNKDELRDVGTFEHDQRPFSMKYSAYYDEYNFDNRFFFVPRILLAVSTGAVVGVVQDPTKQIVCILAITTAYLLLLILREPNLLRFLYYIGITSVFMKIVLLCMMLVLVHDDMFPQSVRDKVAYAIIGVNMFVFFLLFLRQIYVVGYKIVQGCKNKNNTSSDIEASNGSGTNGGNQNRNVSYARLESSNDGPGPVTAKPNANNPRPTAPQATTISMDARGQPRPGVAAGAAASAGVVTGAAMAERNTQRPPQQNPMRQSANVPPPVPVDRRSQQARTSQSVNTPQPVNTGRRPEVTAPAQTAMRTPVGPPPERSPTRTSAAAGTAVVAASRSPSRSPARSPVRPPTTAPPGNVAQPGGSRSPSRSPVRTPMRKSSVDIDEMEDVVPENPQFLRQAQQITAGAAHSAAATPAPAPAVPKRESFLAFTDLSTTSDDANVPDEAVPFSVQMNRQVSTDSYNSDEWLSQRSDSTISDSVAGSEDSHPTRTGGRQQQDSRDLSNLGAGRYSSVSDAGSINPYDTNTLDDIALAYLKPGAQPGQQEHAESKKTPATETSIPLLKASSTESDATSVDQYTHRESNDSYLTAGANDSFISISSNITTDDPPQLSKPSKNKYEDGATF</sequence>
<reference evidence="4" key="2">
    <citation type="journal article" date="2023" name="Microbiol Resour">
        <title>Decontamination and Annotation of the Draft Genome Sequence of the Oomycete Lagenidium giganteum ARSEF 373.</title>
        <authorList>
            <person name="Morgan W.R."/>
            <person name="Tartar A."/>
        </authorList>
    </citation>
    <scope>NUCLEOTIDE SEQUENCE</scope>
    <source>
        <strain evidence="4">ARSEF 373</strain>
    </source>
</reference>
<feature type="compositionally biased region" description="Low complexity" evidence="1">
    <location>
        <begin position="647"/>
        <end position="672"/>
    </location>
</feature>
<feature type="compositionally biased region" description="Polar residues" evidence="1">
    <location>
        <begin position="880"/>
        <end position="902"/>
    </location>
</feature>
<feature type="region of interest" description="Disordered" evidence="1">
    <location>
        <begin position="787"/>
        <end position="846"/>
    </location>
</feature>
<dbReference type="EMBL" id="DAKRPA010000022">
    <property type="protein sequence ID" value="DBA03167.1"/>
    <property type="molecule type" value="Genomic_DNA"/>
</dbReference>
<dbReference type="InterPro" id="IPR010308">
    <property type="entry name" value="TRP_C"/>
</dbReference>
<organism evidence="4 5">
    <name type="scientific">Lagenidium giganteum</name>
    <dbReference type="NCBI Taxonomy" id="4803"/>
    <lineage>
        <taxon>Eukaryota</taxon>
        <taxon>Sar</taxon>
        <taxon>Stramenopiles</taxon>
        <taxon>Oomycota</taxon>
        <taxon>Peronosporomycetes</taxon>
        <taxon>Pythiales</taxon>
        <taxon>Pythiaceae</taxon>
    </lineage>
</organism>
<reference evidence="4" key="1">
    <citation type="submission" date="2022-11" db="EMBL/GenBank/DDBJ databases">
        <authorList>
            <person name="Morgan W.R."/>
            <person name="Tartar A."/>
        </authorList>
    </citation>
    <scope>NUCLEOTIDE SEQUENCE</scope>
    <source>
        <strain evidence="4">ARSEF 373</strain>
    </source>
</reference>
<evidence type="ECO:0000259" key="3">
    <source>
        <dbReference type="Pfam" id="PF06011"/>
    </source>
</evidence>
<dbReference type="InterPro" id="IPR040241">
    <property type="entry name" value="TRP_Flc/Pkd2-like"/>
</dbReference>
<dbReference type="PANTHER" id="PTHR31145">
    <property type="entry name" value="INTEGRAL MEMBRANE PROTEIN (AFU_ORTHOLOGUE AFUA_7G01610)"/>
    <property type="match status" value="1"/>
</dbReference>
<feature type="compositionally biased region" description="Polar residues" evidence="1">
    <location>
        <begin position="837"/>
        <end position="846"/>
    </location>
</feature>
<dbReference type="GO" id="GO:0016020">
    <property type="term" value="C:membrane"/>
    <property type="evidence" value="ECO:0007669"/>
    <property type="project" value="TreeGrafter"/>
</dbReference>
<feature type="transmembrane region" description="Helical" evidence="2">
    <location>
        <begin position="271"/>
        <end position="295"/>
    </location>
</feature>
<feature type="region of interest" description="Disordered" evidence="1">
    <location>
        <begin position="515"/>
        <end position="710"/>
    </location>
</feature>
<feature type="compositionally biased region" description="Polar residues" evidence="1">
    <location>
        <begin position="530"/>
        <end position="546"/>
    </location>
</feature>
<feature type="compositionally biased region" description="Polar residues" evidence="1">
    <location>
        <begin position="605"/>
        <end position="619"/>
    </location>
</feature>
<feature type="transmembrane region" description="Helical" evidence="2">
    <location>
        <begin position="453"/>
        <end position="474"/>
    </location>
</feature>
<feature type="compositionally biased region" description="Low complexity" evidence="1">
    <location>
        <begin position="556"/>
        <end position="574"/>
    </location>
</feature>
<feature type="region of interest" description="Disordered" evidence="1">
    <location>
        <begin position="924"/>
        <end position="950"/>
    </location>
</feature>
<feature type="transmembrane region" description="Helical" evidence="2">
    <location>
        <begin position="106"/>
        <end position="128"/>
    </location>
</feature>
<keyword evidence="2" id="KW-0472">Membrane</keyword>
<evidence type="ECO:0000313" key="4">
    <source>
        <dbReference type="EMBL" id="DBA03167.1"/>
    </source>
</evidence>
<evidence type="ECO:0000256" key="2">
    <source>
        <dbReference type="SAM" id="Phobius"/>
    </source>
</evidence>
<evidence type="ECO:0000256" key="1">
    <source>
        <dbReference type="SAM" id="MobiDB-lite"/>
    </source>
</evidence>
<dbReference type="PANTHER" id="PTHR31145:SF6">
    <property type="entry name" value="INTEGRAL MEMBRANE PROTEIN (AFU_ORTHOLOGUE AFUA_7G01610)"/>
    <property type="match status" value="1"/>
</dbReference>
<proteinExistence type="predicted"/>
<gene>
    <name evidence="4" type="ORF">N0F65_003887</name>
</gene>
<feature type="domain" description="TRP C-terminal" evidence="3">
    <location>
        <begin position="210"/>
        <end position="487"/>
    </location>
</feature>
<comment type="caution">
    <text evidence="4">The sequence shown here is derived from an EMBL/GenBank/DDBJ whole genome shotgun (WGS) entry which is preliminary data.</text>
</comment>
<feature type="region of interest" description="Disordered" evidence="1">
    <location>
        <begin position="865"/>
        <end position="911"/>
    </location>
</feature>